<name>A0A0A9GRV7_ARUDO</name>
<evidence type="ECO:0000313" key="1">
    <source>
        <dbReference type="EMBL" id="JAE27905.1"/>
    </source>
</evidence>
<accession>A0A0A9GRV7</accession>
<reference evidence="1" key="1">
    <citation type="submission" date="2014-09" db="EMBL/GenBank/DDBJ databases">
        <authorList>
            <person name="Magalhaes I.L.F."/>
            <person name="Oliveira U."/>
            <person name="Santos F.R."/>
            <person name="Vidigal T.H.D.A."/>
            <person name="Brescovit A.D."/>
            <person name="Santos A.J."/>
        </authorList>
    </citation>
    <scope>NUCLEOTIDE SEQUENCE</scope>
    <source>
        <tissue evidence="1">Shoot tissue taken approximately 20 cm above the soil surface</tissue>
    </source>
</reference>
<reference evidence="1" key="2">
    <citation type="journal article" date="2015" name="Data Brief">
        <title>Shoot transcriptome of the giant reed, Arundo donax.</title>
        <authorList>
            <person name="Barrero R.A."/>
            <person name="Guerrero F.D."/>
            <person name="Moolhuijzen P."/>
            <person name="Goolsby J.A."/>
            <person name="Tidwell J."/>
            <person name="Bellgard S.E."/>
            <person name="Bellgard M.I."/>
        </authorList>
    </citation>
    <scope>NUCLEOTIDE SEQUENCE</scope>
    <source>
        <tissue evidence="1">Shoot tissue taken approximately 20 cm above the soil surface</tissue>
    </source>
</reference>
<proteinExistence type="predicted"/>
<dbReference type="AlphaFoldDB" id="A0A0A9GRV7"/>
<protein>
    <submittedName>
        <fullName evidence="1">Uncharacterized protein</fullName>
    </submittedName>
</protein>
<dbReference type="EMBL" id="GBRH01169991">
    <property type="protein sequence ID" value="JAE27905.1"/>
    <property type="molecule type" value="Transcribed_RNA"/>
</dbReference>
<organism evidence="1">
    <name type="scientific">Arundo donax</name>
    <name type="common">Giant reed</name>
    <name type="synonym">Donax arundinaceus</name>
    <dbReference type="NCBI Taxonomy" id="35708"/>
    <lineage>
        <taxon>Eukaryota</taxon>
        <taxon>Viridiplantae</taxon>
        <taxon>Streptophyta</taxon>
        <taxon>Embryophyta</taxon>
        <taxon>Tracheophyta</taxon>
        <taxon>Spermatophyta</taxon>
        <taxon>Magnoliopsida</taxon>
        <taxon>Liliopsida</taxon>
        <taxon>Poales</taxon>
        <taxon>Poaceae</taxon>
        <taxon>PACMAD clade</taxon>
        <taxon>Arundinoideae</taxon>
        <taxon>Arundineae</taxon>
        <taxon>Arundo</taxon>
    </lineage>
</organism>
<sequence length="64" mass="7446">MHAQDKINRTIALEKRGKLTKQIQQQRNSNHICTLRDSNSVLHSSHTDRLNKGLTQLQYSTILY</sequence>